<evidence type="ECO:0000313" key="2">
    <source>
        <dbReference type="EMBL" id="MQL53225.1"/>
    </source>
</evidence>
<dbReference type="EMBL" id="WHYR01000042">
    <property type="protein sequence ID" value="MQL53225.1"/>
    <property type="molecule type" value="Genomic_DNA"/>
</dbReference>
<dbReference type="RefSeq" id="WP_152947704.1">
    <property type="nucleotide sequence ID" value="NZ_WHYR01000042.1"/>
</dbReference>
<protein>
    <submittedName>
        <fullName evidence="2">Uncharacterized protein</fullName>
    </submittedName>
</protein>
<feature type="region of interest" description="Disordered" evidence="1">
    <location>
        <begin position="63"/>
        <end position="105"/>
    </location>
</feature>
<feature type="compositionally biased region" description="Basic and acidic residues" evidence="1">
    <location>
        <begin position="93"/>
        <end position="105"/>
    </location>
</feature>
<feature type="compositionally biased region" description="Pro residues" evidence="1">
    <location>
        <begin position="75"/>
        <end position="89"/>
    </location>
</feature>
<name>A0A6N7ISX3_9FIRM</name>
<accession>A0A6N7ISX3</accession>
<comment type="caution">
    <text evidence="2">The sequence shown here is derived from an EMBL/GenBank/DDBJ whole genome shotgun (WGS) entry which is preliminary data.</text>
</comment>
<sequence>MSEPQGGPYNPAMIPLLLLLSSRPDMESRLSQLVSFLEATQNALQTMRTGLDALHATMMQMAASGGAGSPDYTTPWPPPAPPKVDPAPPAEVHFPDVKLPEKPAI</sequence>
<organism evidence="2 3">
    <name type="scientific">Desulfofundulus thermobenzoicus</name>
    <dbReference type="NCBI Taxonomy" id="29376"/>
    <lineage>
        <taxon>Bacteria</taxon>
        <taxon>Bacillati</taxon>
        <taxon>Bacillota</taxon>
        <taxon>Clostridia</taxon>
        <taxon>Eubacteriales</taxon>
        <taxon>Peptococcaceae</taxon>
        <taxon>Desulfofundulus</taxon>
    </lineage>
</organism>
<evidence type="ECO:0000256" key="1">
    <source>
        <dbReference type="SAM" id="MobiDB-lite"/>
    </source>
</evidence>
<dbReference type="AlphaFoldDB" id="A0A6N7ISX3"/>
<dbReference type="Proteomes" id="UP000441717">
    <property type="component" value="Unassembled WGS sequence"/>
</dbReference>
<keyword evidence="3" id="KW-1185">Reference proteome</keyword>
<proteinExistence type="predicted"/>
<gene>
    <name evidence="2" type="ORF">GFC01_13345</name>
</gene>
<evidence type="ECO:0000313" key="3">
    <source>
        <dbReference type="Proteomes" id="UP000441717"/>
    </source>
</evidence>
<reference evidence="2 3" key="1">
    <citation type="submission" date="2019-10" db="EMBL/GenBank/DDBJ databases">
        <title>Comparative genomics of sulfur disproportionating microorganisms.</title>
        <authorList>
            <person name="Ward L.M."/>
            <person name="Bertran E."/>
            <person name="Johnston D."/>
        </authorList>
    </citation>
    <scope>NUCLEOTIDE SEQUENCE [LARGE SCALE GENOMIC DNA]</scope>
    <source>
        <strain evidence="2 3">DSM 14055</strain>
    </source>
</reference>
<dbReference type="OrthoDB" id="1808568at2"/>